<protein>
    <submittedName>
        <fullName evidence="2">SEC14L4 isoform 1</fullName>
    </submittedName>
</protein>
<dbReference type="EMBL" id="NDHI03003442">
    <property type="protein sequence ID" value="PNJ49129.1"/>
    <property type="molecule type" value="Genomic_DNA"/>
</dbReference>
<accession>A0A2J8UV38</accession>
<proteinExistence type="predicted"/>
<dbReference type="AlphaFoldDB" id="A0A2J8UV38"/>
<sequence>MSGRVGDLSPQQQEALARILPRSVPGEPPGPAAHTAQC</sequence>
<feature type="region of interest" description="Disordered" evidence="1">
    <location>
        <begin position="1"/>
        <end position="38"/>
    </location>
</feature>
<comment type="caution">
    <text evidence="2">The sequence shown here is derived from an EMBL/GenBank/DDBJ whole genome shotgun (WGS) entry which is preliminary data.</text>
</comment>
<organism evidence="2">
    <name type="scientific">Pongo abelii</name>
    <name type="common">Sumatran orangutan</name>
    <name type="synonym">Pongo pygmaeus abelii</name>
    <dbReference type="NCBI Taxonomy" id="9601"/>
    <lineage>
        <taxon>Eukaryota</taxon>
        <taxon>Metazoa</taxon>
        <taxon>Chordata</taxon>
        <taxon>Craniata</taxon>
        <taxon>Vertebrata</taxon>
        <taxon>Euteleostomi</taxon>
        <taxon>Mammalia</taxon>
        <taxon>Eutheria</taxon>
        <taxon>Euarchontoglires</taxon>
        <taxon>Primates</taxon>
        <taxon>Haplorrhini</taxon>
        <taxon>Catarrhini</taxon>
        <taxon>Hominidae</taxon>
        <taxon>Pongo</taxon>
    </lineage>
</organism>
<reference evidence="2" key="1">
    <citation type="submission" date="2017-12" db="EMBL/GenBank/DDBJ databases">
        <title>High-resolution comparative analysis of great ape genomes.</title>
        <authorList>
            <person name="Pollen A."/>
            <person name="Hastie A."/>
            <person name="Hormozdiari F."/>
            <person name="Dougherty M."/>
            <person name="Liu R."/>
            <person name="Chaisson M."/>
            <person name="Hoppe E."/>
            <person name="Hill C."/>
            <person name="Pang A."/>
            <person name="Hillier L."/>
            <person name="Baker C."/>
            <person name="Armstrong J."/>
            <person name="Shendure J."/>
            <person name="Paten B."/>
            <person name="Wilson R."/>
            <person name="Chao H."/>
            <person name="Schneider V."/>
            <person name="Ventura M."/>
            <person name="Kronenberg Z."/>
            <person name="Murali S."/>
            <person name="Gordon D."/>
            <person name="Cantsilieris S."/>
            <person name="Munson K."/>
            <person name="Nelson B."/>
            <person name="Raja A."/>
            <person name="Underwood J."/>
            <person name="Diekhans M."/>
            <person name="Fiddes I."/>
            <person name="Haussler D."/>
            <person name="Eichler E."/>
        </authorList>
    </citation>
    <scope>NUCLEOTIDE SEQUENCE [LARGE SCALE GENOMIC DNA]</scope>
    <source>
        <strain evidence="2">Susie</strain>
    </source>
</reference>
<name>A0A2J8UV38_PONAB</name>
<gene>
    <name evidence="2" type="ORF">CR201_G0024499</name>
</gene>
<evidence type="ECO:0000313" key="2">
    <source>
        <dbReference type="EMBL" id="PNJ49129.1"/>
    </source>
</evidence>
<evidence type="ECO:0000256" key="1">
    <source>
        <dbReference type="SAM" id="MobiDB-lite"/>
    </source>
</evidence>